<organism evidence="8">
    <name type="scientific">Leptosphaeria maculans (strain JN3 / isolate v23.1.3 / race Av1-4-5-6-7-8)</name>
    <name type="common">Blackleg fungus</name>
    <name type="synonym">Phoma lingam</name>
    <dbReference type="NCBI Taxonomy" id="985895"/>
    <lineage>
        <taxon>Eukaryota</taxon>
        <taxon>Fungi</taxon>
        <taxon>Dikarya</taxon>
        <taxon>Ascomycota</taxon>
        <taxon>Pezizomycotina</taxon>
        <taxon>Dothideomycetes</taxon>
        <taxon>Pleosporomycetidae</taxon>
        <taxon>Pleosporales</taxon>
        <taxon>Pleosporineae</taxon>
        <taxon>Leptosphaeriaceae</taxon>
        <taxon>Plenodomus</taxon>
        <taxon>Plenodomus lingam/Leptosphaeria maculans species complex</taxon>
    </lineage>
</organism>
<evidence type="ECO:0000313" key="8">
    <source>
        <dbReference type="Proteomes" id="UP000002668"/>
    </source>
</evidence>
<dbReference type="Gene3D" id="3.30.200.20">
    <property type="entry name" value="Phosphorylase Kinase, domain 1"/>
    <property type="match status" value="1"/>
</dbReference>
<dbReference type="GO" id="GO:0004674">
    <property type="term" value="F:protein serine/threonine kinase activity"/>
    <property type="evidence" value="ECO:0007669"/>
    <property type="project" value="UniProtKB-KW"/>
</dbReference>
<dbReference type="SUPFAM" id="SSF56112">
    <property type="entry name" value="Protein kinase-like (PK-like)"/>
    <property type="match status" value="1"/>
</dbReference>
<dbReference type="PROSITE" id="PS50011">
    <property type="entry name" value="PROTEIN_KINASE_DOM"/>
    <property type="match status" value="1"/>
</dbReference>
<dbReference type="PANTHER" id="PTHR45646:SF11">
    <property type="entry name" value="SERINE_THREONINE-PROTEIN KINASE DOA"/>
    <property type="match status" value="1"/>
</dbReference>
<keyword evidence="8" id="KW-1185">Reference proteome</keyword>
<evidence type="ECO:0000259" key="6">
    <source>
        <dbReference type="PROSITE" id="PS50011"/>
    </source>
</evidence>
<name>E5A858_LEPMJ</name>
<dbReference type="Proteomes" id="UP000002668">
    <property type="component" value="Genome"/>
</dbReference>
<evidence type="ECO:0000313" key="7">
    <source>
        <dbReference type="EMBL" id="CBX99803.1"/>
    </source>
</evidence>
<dbReference type="InterPro" id="IPR011009">
    <property type="entry name" value="Kinase-like_dom_sf"/>
</dbReference>
<keyword evidence="5" id="KW-0067">ATP-binding</keyword>
<dbReference type="InterPro" id="IPR051175">
    <property type="entry name" value="CLK_kinases"/>
</dbReference>
<evidence type="ECO:0000256" key="5">
    <source>
        <dbReference type="ARBA" id="ARBA00022840"/>
    </source>
</evidence>
<keyword evidence="3" id="KW-0547">Nucleotide-binding</keyword>
<keyword evidence="2" id="KW-0808">Transferase</keyword>
<dbReference type="Pfam" id="PF00069">
    <property type="entry name" value="Pkinase"/>
    <property type="match status" value="1"/>
</dbReference>
<dbReference type="PANTHER" id="PTHR45646">
    <property type="entry name" value="SERINE/THREONINE-PROTEIN KINASE DOA-RELATED"/>
    <property type="match status" value="1"/>
</dbReference>
<dbReference type="eggNOG" id="KOG1290">
    <property type="taxonomic scope" value="Eukaryota"/>
</dbReference>
<feature type="domain" description="Protein kinase" evidence="6">
    <location>
        <begin position="11"/>
        <end position="205"/>
    </location>
</feature>
<dbReference type="GO" id="GO:0005634">
    <property type="term" value="C:nucleus"/>
    <property type="evidence" value="ECO:0007669"/>
    <property type="project" value="TreeGrafter"/>
</dbReference>
<keyword evidence="1" id="KW-0723">Serine/threonine-protein kinase</keyword>
<evidence type="ECO:0000256" key="2">
    <source>
        <dbReference type="ARBA" id="ARBA00022679"/>
    </source>
</evidence>
<keyword evidence="4 7" id="KW-0418">Kinase</keyword>
<dbReference type="OMA" id="ECTHEEQ"/>
<dbReference type="OrthoDB" id="5979581at2759"/>
<evidence type="ECO:0000256" key="1">
    <source>
        <dbReference type="ARBA" id="ARBA00022527"/>
    </source>
</evidence>
<evidence type="ECO:0000256" key="4">
    <source>
        <dbReference type="ARBA" id="ARBA00022777"/>
    </source>
</evidence>
<dbReference type="GO" id="GO:0005524">
    <property type="term" value="F:ATP binding"/>
    <property type="evidence" value="ECO:0007669"/>
    <property type="project" value="UniProtKB-KW"/>
</dbReference>
<accession>E5A858</accession>
<sequence length="205" mass="22884">MISDQFSPSHYRVVHKLGYGSCSTTWLARDERLANYVAIKFAVSELDRSFESAILRILRDDEGCHATADASLAMIPEILDDFQLEGLDIQGAMRKHHCLVTTRARMSISEARDASRSLLFQLSVARTIAAQLIQAVAFVHSRGIIHADLHEANILLRLPDSIDNLTPDQLYENDTISLADSRIFLSDFSESFQPEVGVQQSSHTP</sequence>
<gene>
    <name evidence="7" type="ORF">LEMA_P073920.1</name>
</gene>
<dbReference type="GO" id="GO:0043484">
    <property type="term" value="P:regulation of RNA splicing"/>
    <property type="evidence" value="ECO:0007669"/>
    <property type="project" value="TreeGrafter"/>
</dbReference>
<dbReference type="InParanoid" id="E5A858"/>
<evidence type="ECO:0000256" key="3">
    <source>
        <dbReference type="ARBA" id="ARBA00022741"/>
    </source>
</evidence>
<protein>
    <submittedName>
        <fullName evidence="7">Similar to protein kinase</fullName>
    </submittedName>
</protein>
<dbReference type="InterPro" id="IPR000719">
    <property type="entry name" value="Prot_kinase_dom"/>
</dbReference>
<dbReference type="EMBL" id="FP929137">
    <property type="protein sequence ID" value="CBX99803.1"/>
    <property type="molecule type" value="Genomic_DNA"/>
</dbReference>
<reference evidence="8" key="1">
    <citation type="journal article" date="2011" name="Nat. Commun.">
        <title>Effector diversification within compartments of the Leptosphaeria maculans genome affected by Repeat-Induced Point mutations.</title>
        <authorList>
            <person name="Rouxel T."/>
            <person name="Grandaubert J."/>
            <person name="Hane J.K."/>
            <person name="Hoede C."/>
            <person name="van de Wouw A.P."/>
            <person name="Couloux A."/>
            <person name="Dominguez V."/>
            <person name="Anthouard V."/>
            <person name="Bally P."/>
            <person name="Bourras S."/>
            <person name="Cozijnsen A.J."/>
            <person name="Ciuffetti L.M."/>
            <person name="Degrave A."/>
            <person name="Dilmaghani A."/>
            <person name="Duret L."/>
            <person name="Fudal I."/>
            <person name="Goodwin S.B."/>
            <person name="Gout L."/>
            <person name="Glaser N."/>
            <person name="Linglin J."/>
            <person name="Kema G.H.J."/>
            <person name="Lapalu N."/>
            <person name="Lawrence C.B."/>
            <person name="May K."/>
            <person name="Meyer M."/>
            <person name="Ollivier B."/>
            <person name="Poulain J."/>
            <person name="Schoch C.L."/>
            <person name="Simon A."/>
            <person name="Spatafora J.W."/>
            <person name="Stachowiak A."/>
            <person name="Turgeon B.G."/>
            <person name="Tyler B.M."/>
            <person name="Vincent D."/>
            <person name="Weissenbach J."/>
            <person name="Amselem J."/>
            <person name="Quesneville H."/>
            <person name="Oliver R.P."/>
            <person name="Wincker P."/>
            <person name="Balesdent M.-H."/>
            <person name="Howlett B.J."/>
        </authorList>
    </citation>
    <scope>NUCLEOTIDE SEQUENCE [LARGE SCALE GENOMIC DNA]</scope>
    <source>
        <strain evidence="8">JN3 / isolate v23.1.3 / race Av1-4-5-6-7-8</strain>
    </source>
</reference>
<dbReference type="Gene3D" id="1.10.510.10">
    <property type="entry name" value="Transferase(Phosphotransferase) domain 1"/>
    <property type="match status" value="1"/>
</dbReference>
<dbReference type="HOGENOM" id="CLU_000288_81_7_1"/>
<dbReference type="VEuPathDB" id="FungiDB:LEMA_P073920.1"/>
<dbReference type="GeneID" id="13292862"/>
<dbReference type="STRING" id="985895.E5A858"/>
<proteinExistence type="predicted"/>
<dbReference type="SMART" id="SM00220">
    <property type="entry name" value="S_TKc"/>
    <property type="match status" value="1"/>
</dbReference>
<dbReference type="AlphaFoldDB" id="E5A858"/>